<keyword evidence="2" id="KW-1185">Reference proteome</keyword>
<organism evidence="1 2">
    <name type="scientific">Austropuccinia psidii MF-1</name>
    <dbReference type="NCBI Taxonomy" id="1389203"/>
    <lineage>
        <taxon>Eukaryota</taxon>
        <taxon>Fungi</taxon>
        <taxon>Dikarya</taxon>
        <taxon>Basidiomycota</taxon>
        <taxon>Pucciniomycotina</taxon>
        <taxon>Pucciniomycetes</taxon>
        <taxon>Pucciniales</taxon>
        <taxon>Sphaerophragmiaceae</taxon>
        <taxon>Austropuccinia</taxon>
    </lineage>
</organism>
<reference evidence="1" key="1">
    <citation type="submission" date="2021-03" db="EMBL/GenBank/DDBJ databases">
        <title>Draft genome sequence of rust myrtle Austropuccinia psidii MF-1, a brazilian biotype.</title>
        <authorList>
            <person name="Quecine M.C."/>
            <person name="Pachon D.M.R."/>
            <person name="Bonatelli M.L."/>
            <person name="Correr F.H."/>
            <person name="Franceschini L.M."/>
            <person name="Leite T.F."/>
            <person name="Margarido G.R.A."/>
            <person name="Almeida C.A."/>
            <person name="Ferrarezi J.A."/>
            <person name="Labate C.A."/>
        </authorList>
    </citation>
    <scope>NUCLEOTIDE SEQUENCE</scope>
    <source>
        <strain evidence="1">MF-1</strain>
    </source>
</reference>
<name>A0A9Q3J5J8_9BASI</name>
<evidence type="ECO:0000313" key="2">
    <source>
        <dbReference type="Proteomes" id="UP000765509"/>
    </source>
</evidence>
<dbReference type="Proteomes" id="UP000765509">
    <property type="component" value="Unassembled WGS sequence"/>
</dbReference>
<sequence length="192" mass="21913">MHPVLKVAGVVHIWYYIPLCTIFAHEFNGDIFRNKFHLSKSRSQNPKPILKEDSSTHQSGILWEQSEDHSRNPITRALQELGWQFIQDYSKGHSQILYFISISCQGIKYFNTPWTTQLVHTGGNQSTCMFLAQLGQFIFHCGNSVTQFKFQNGQICIDPIQTIQPVTHPIGSAFQFFTYTGHLSAPGDFFPS</sequence>
<dbReference type="AlphaFoldDB" id="A0A9Q3J5J8"/>
<accession>A0A9Q3J5J8</accession>
<gene>
    <name evidence="1" type="ORF">O181_096403</name>
</gene>
<comment type="caution">
    <text evidence="1">The sequence shown here is derived from an EMBL/GenBank/DDBJ whole genome shotgun (WGS) entry which is preliminary data.</text>
</comment>
<proteinExistence type="predicted"/>
<dbReference type="EMBL" id="AVOT02064237">
    <property type="protein sequence ID" value="MBW0556688.1"/>
    <property type="molecule type" value="Genomic_DNA"/>
</dbReference>
<protein>
    <submittedName>
        <fullName evidence="1">Uncharacterized protein</fullName>
    </submittedName>
</protein>
<evidence type="ECO:0000313" key="1">
    <source>
        <dbReference type="EMBL" id="MBW0556688.1"/>
    </source>
</evidence>